<evidence type="ECO:0000313" key="2">
    <source>
        <dbReference type="Proteomes" id="UP000292085"/>
    </source>
</evidence>
<dbReference type="RefSeq" id="WP_130158624.1">
    <property type="nucleotide sequence ID" value="NZ_SGIS01000021.1"/>
</dbReference>
<keyword evidence="2" id="KW-1185">Reference proteome</keyword>
<proteinExistence type="predicted"/>
<dbReference type="EMBL" id="SGIS01000021">
    <property type="protein sequence ID" value="RZF63793.1"/>
    <property type="molecule type" value="Genomic_DNA"/>
</dbReference>
<reference evidence="1 2" key="1">
    <citation type="submission" date="2019-02" db="EMBL/GenBank/DDBJ databases">
        <authorList>
            <person name="Li Y."/>
        </authorList>
    </citation>
    <scope>NUCLEOTIDE SEQUENCE [LARGE SCALE GENOMIC DNA]</scope>
    <source>
        <strain evidence="1 2">3-7</strain>
    </source>
</reference>
<comment type="caution">
    <text evidence="1">The sequence shown here is derived from an EMBL/GenBank/DDBJ whole genome shotgun (WGS) entry which is preliminary data.</text>
</comment>
<evidence type="ECO:0000313" key="1">
    <source>
        <dbReference type="EMBL" id="RZF63793.1"/>
    </source>
</evidence>
<accession>A0A4Q6XTG0</accession>
<gene>
    <name evidence="1" type="ORF">EWE75_14260</name>
</gene>
<dbReference type="OrthoDB" id="5124853at2"/>
<dbReference type="AlphaFoldDB" id="A0A4Q6XTG0"/>
<dbReference type="Proteomes" id="UP000292085">
    <property type="component" value="Unassembled WGS sequence"/>
</dbReference>
<protein>
    <submittedName>
        <fullName evidence="1">Antitoxin of toxin-antitoxin stability system</fullName>
    </submittedName>
</protein>
<name>A0A4Q6XTG0_9SPHN</name>
<organism evidence="1 2">
    <name type="scientific">Sphingomonas populi</name>
    <dbReference type="NCBI Taxonomy" id="2484750"/>
    <lineage>
        <taxon>Bacteria</taxon>
        <taxon>Pseudomonadati</taxon>
        <taxon>Pseudomonadota</taxon>
        <taxon>Alphaproteobacteria</taxon>
        <taxon>Sphingomonadales</taxon>
        <taxon>Sphingomonadaceae</taxon>
        <taxon>Sphingomonas</taxon>
    </lineage>
</organism>
<sequence>MSKAAVFTMKLEPDLRAEFMAAAEACHRPASQVVRELMREFVQRQQDQRDHKAFLHAKVAAARASVDKGLGRPDAAVEADFAARRARIPNRA</sequence>